<dbReference type="Proteomes" id="UP000029558">
    <property type="component" value="Chromosome"/>
</dbReference>
<sequence length="57" mass="6682">MRRKVFVFDLTSITSKDMSDKYPQKMIQIIKNILKNGDKVVFTAVNKDRLAEYSSRL</sequence>
<dbReference type="GO" id="GO:0016787">
    <property type="term" value="F:hydrolase activity"/>
    <property type="evidence" value="ECO:0007669"/>
    <property type="project" value="UniProtKB-KW"/>
</dbReference>
<gene>
    <name evidence="1" type="ORF">KU39_371</name>
</gene>
<keyword evidence="1" id="KW-0378">Hydrolase</keyword>
<dbReference type="AlphaFoldDB" id="A0AAC8ZNA2"/>
<organism evidence="1 2">
    <name type="scientific">Piscirickettsia salmonis</name>
    <dbReference type="NCBI Taxonomy" id="1238"/>
    <lineage>
        <taxon>Bacteria</taxon>
        <taxon>Pseudomonadati</taxon>
        <taxon>Pseudomonadota</taxon>
        <taxon>Gammaproteobacteria</taxon>
        <taxon>Thiotrichales</taxon>
        <taxon>Piscirickettsiaceae</taxon>
        <taxon>Piscirickettsia</taxon>
    </lineage>
</organism>
<name>A0AAC8ZNA2_PISSA</name>
<proteinExistence type="predicted"/>
<protein>
    <submittedName>
        <fullName evidence="1">Hydrolase Cof</fullName>
    </submittedName>
</protein>
<reference evidence="1 2" key="1">
    <citation type="journal article" date="2014" name="Genome Announc.">
        <title>Comparative Genome Analysis of Two Isolates of the Fish Pathogen Piscirickettsia salmonis from Different Hosts Reveals Major Differences in Virulence-Associated Secretion Systems.</title>
        <authorList>
            <person name="Bohle H."/>
            <person name="Henriquez P."/>
            <person name="Grothusen H."/>
            <person name="Navas E."/>
            <person name="Sandoval A."/>
            <person name="Bustamante F."/>
            <person name="Bustos P."/>
            <person name="Mancilla M."/>
        </authorList>
    </citation>
    <scope>NUCLEOTIDE SEQUENCE [LARGE SCALE GENOMIC DNA]</scope>
    <source>
        <strain evidence="2">B1-32597</strain>
    </source>
</reference>
<evidence type="ECO:0000313" key="1">
    <source>
        <dbReference type="EMBL" id="ALB21555.1"/>
    </source>
</evidence>
<evidence type="ECO:0000313" key="2">
    <source>
        <dbReference type="Proteomes" id="UP000029558"/>
    </source>
</evidence>
<accession>A0AAC8ZNA2</accession>
<dbReference type="EMBL" id="CP012508">
    <property type="protein sequence ID" value="ALB21555.1"/>
    <property type="molecule type" value="Genomic_DNA"/>
</dbReference>